<evidence type="ECO:0000256" key="2">
    <source>
        <dbReference type="SAM" id="SignalP"/>
    </source>
</evidence>
<sequence>MRATSSRTLALLVLTLALTACGADPTPDRSPDPEDPTVTTEQPTPSGPAPAPGPSPTAVPSGDPDAEAAVRDLAGRLGISADDVTVVRSAAVTWRDGALGCPQRGMAYTQALTPGRLVELEAGGRTYRYHSGPRRGPFLCERPQAPLETDA</sequence>
<comment type="caution">
    <text evidence="3">The sequence shown here is derived from an EMBL/GenBank/DDBJ whole genome shotgun (WGS) entry which is preliminary data.</text>
</comment>
<evidence type="ECO:0008006" key="5">
    <source>
        <dbReference type="Google" id="ProtNLM"/>
    </source>
</evidence>
<accession>A0ABV9DBA3</accession>
<feature type="chain" id="PRO_5046713400" description="PASTA domain-containing protein" evidence="2">
    <location>
        <begin position="23"/>
        <end position="151"/>
    </location>
</feature>
<dbReference type="EMBL" id="JBHSGF010000004">
    <property type="protein sequence ID" value="MFC4555148.1"/>
    <property type="molecule type" value="Genomic_DNA"/>
</dbReference>
<evidence type="ECO:0000313" key="4">
    <source>
        <dbReference type="Proteomes" id="UP001595955"/>
    </source>
</evidence>
<keyword evidence="2" id="KW-0732">Signal</keyword>
<feature type="signal peptide" evidence="2">
    <location>
        <begin position="1"/>
        <end position="22"/>
    </location>
</feature>
<feature type="region of interest" description="Disordered" evidence="1">
    <location>
        <begin position="21"/>
        <end position="65"/>
    </location>
</feature>
<dbReference type="PROSITE" id="PS51257">
    <property type="entry name" value="PROKAR_LIPOPROTEIN"/>
    <property type="match status" value="1"/>
</dbReference>
<evidence type="ECO:0000256" key="1">
    <source>
        <dbReference type="SAM" id="MobiDB-lite"/>
    </source>
</evidence>
<dbReference type="RefSeq" id="WP_122824130.1">
    <property type="nucleotide sequence ID" value="NZ_CP033325.1"/>
</dbReference>
<protein>
    <recommendedName>
        <fullName evidence="5">PASTA domain-containing protein</fullName>
    </recommendedName>
</protein>
<reference evidence="4" key="1">
    <citation type="journal article" date="2019" name="Int. J. Syst. Evol. Microbiol.">
        <title>The Global Catalogue of Microorganisms (GCM) 10K type strain sequencing project: providing services to taxonomists for standard genome sequencing and annotation.</title>
        <authorList>
            <consortium name="The Broad Institute Genomics Platform"/>
            <consortium name="The Broad Institute Genome Sequencing Center for Infectious Disease"/>
            <person name="Wu L."/>
            <person name="Ma J."/>
        </authorList>
    </citation>
    <scope>NUCLEOTIDE SEQUENCE [LARGE SCALE GENOMIC DNA]</scope>
    <source>
        <strain evidence="4">JCM 3369</strain>
    </source>
</reference>
<dbReference type="Proteomes" id="UP001595955">
    <property type="component" value="Unassembled WGS sequence"/>
</dbReference>
<name>A0ABV9DBA3_9MICO</name>
<keyword evidence="4" id="KW-1185">Reference proteome</keyword>
<gene>
    <name evidence="3" type="ORF">ACFO3F_07790</name>
</gene>
<proteinExistence type="predicted"/>
<feature type="compositionally biased region" description="Pro residues" evidence="1">
    <location>
        <begin position="45"/>
        <end position="57"/>
    </location>
</feature>
<evidence type="ECO:0000313" key="3">
    <source>
        <dbReference type="EMBL" id="MFC4555148.1"/>
    </source>
</evidence>
<organism evidence="3 4">
    <name type="scientific">Georgenia faecalis</name>
    <dbReference type="NCBI Taxonomy" id="2483799"/>
    <lineage>
        <taxon>Bacteria</taxon>
        <taxon>Bacillati</taxon>
        <taxon>Actinomycetota</taxon>
        <taxon>Actinomycetes</taxon>
        <taxon>Micrococcales</taxon>
        <taxon>Bogoriellaceae</taxon>
        <taxon>Georgenia</taxon>
    </lineage>
</organism>